<dbReference type="GO" id="GO:0016787">
    <property type="term" value="F:hydrolase activity"/>
    <property type="evidence" value="ECO:0007669"/>
    <property type="project" value="UniProtKB-KW"/>
</dbReference>
<keyword evidence="3" id="KW-1185">Reference proteome</keyword>
<keyword evidence="2" id="KW-0378">Hydrolase</keyword>
<feature type="domain" description="SGNH hydrolase-type esterase" evidence="1">
    <location>
        <begin position="8"/>
        <end position="140"/>
    </location>
</feature>
<sequence length="142" mass="16045">MARNIYLALGDSVTAGLGTTHPSLAFVRLVSDFTRKKELSEKTIVIAKNGWATRDVWNAVTHLISPSVWEQVNVVTLMVGGNDLRKLLRRQYLSISGAPIFPQLVFRQLQGFRFHMDRLCDFISRRNIPHVVVATVYNPVPL</sequence>
<organism evidence="2 3">
    <name type="scientific">Alicyclobacillus fastidiosus</name>
    <dbReference type="NCBI Taxonomy" id="392011"/>
    <lineage>
        <taxon>Bacteria</taxon>
        <taxon>Bacillati</taxon>
        <taxon>Bacillota</taxon>
        <taxon>Bacilli</taxon>
        <taxon>Bacillales</taxon>
        <taxon>Alicyclobacillaceae</taxon>
        <taxon>Alicyclobacillus</taxon>
    </lineage>
</organism>
<evidence type="ECO:0000259" key="1">
    <source>
        <dbReference type="Pfam" id="PF13472"/>
    </source>
</evidence>
<dbReference type="CDD" id="cd00229">
    <property type="entry name" value="SGNH_hydrolase"/>
    <property type="match status" value="1"/>
</dbReference>
<gene>
    <name evidence="2" type="ORF">NZD89_22735</name>
</gene>
<dbReference type="Proteomes" id="UP001164761">
    <property type="component" value="Chromosome"/>
</dbReference>
<dbReference type="Gene3D" id="3.40.50.1110">
    <property type="entry name" value="SGNH hydrolase"/>
    <property type="match status" value="1"/>
</dbReference>
<reference evidence="2" key="1">
    <citation type="submission" date="2022-08" db="EMBL/GenBank/DDBJ databases">
        <title>Alicyclobacillus fastidiosus DSM 17978, complete genome.</title>
        <authorList>
            <person name="Wang Q."/>
            <person name="Cai R."/>
            <person name="Wang Z."/>
        </authorList>
    </citation>
    <scope>NUCLEOTIDE SEQUENCE</scope>
    <source>
        <strain evidence="2">DSM 17978</strain>
    </source>
</reference>
<dbReference type="InterPro" id="IPR036514">
    <property type="entry name" value="SGNH_hydro_sf"/>
</dbReference>
<proteinExistence type="predicted"/>
<evidence type="ECO:0000313" key="2">
    <source>
        <dbReference type="EMBL" id="WAH41066.1"/>
    </source>
</evidence>
<dbReference type="Pfam" id="PF13472">
    <property type="entry name" value="Lipase_GDSL_2"/>
    <property type="match status" value="1"/>
</dbReference>
<dbReference type="SUPFAM" id="SSF52266">
    <property type="entry name" value="SGNH hydrolase"/>
    <property type="match status" value="1"/>
</dbReference>
<protein>
    <submittedName>
        <fullName evidence="2">SGNH/GDSL hydrolase family protein</fullName>
    </submittedName>
</protein>
<dbReference type="EMBL" id="CP104067">
    <property type="protein sequence ID" value="WAH41066.1"/>
    <property type="molecule type" value="Genomic_DNA"/>
</dbReference>
<name>A0ABY6ZG56_9BACL</name>
<accession>A0ABY6ZG56</accession>
<dbReference type="InterPro" id="IPR013830">
    <property type="entry name" value="SGNH_hydro"/>
</dbReference>
<dbReference type="RefSeq" id="WP_268004966.1">
    <property type="nucleotide sequence ID" value="NZ_BSUT01000001.1"/>
</dbReference>
<evidence type="ECO:0000313" key="3">
    <source>
        <dbReference type="Proteomes" id="UP001164761"/>
    </source>
</evidence>